<evidence type="ECO:0000313" key="6">
    <source>
        <dbReference type="EMBL" id="MBW5426080.1"/>
    </source>
</evidence>
<evidence type="ECO:0000256" key="4">
    <source>
        <dbReference type="ARBA" id="ARBA00023163"/>
    </source>
</evidence>
<dbReference type="SUPFAM" id="SSF53850">
    <property type="entry name" value="Periplasmic binding protein-like II"/>
    <property type="match status" value="1"/>
</dbReference>
<dbReference type="InterPro" id="IPR000847">
    <property type="entry name" value="LysR_HTH_N"/>
</dbReference>
<evidence type="ECO:0000259" key="5">
    <source>
        <dbReference type="PROSITE" id="PS50931"/>
    </source>
</evidence>
<dbReference type="Pfam" id="PF00126">
    <property type="entry name" value="HTH_1"/>
    <property type="match status" value="1"/>
</dbReference>
<comment type="caution">
    <text evidence="6">The sequence shown here is derived from an EMBL/GenBank/DDBJ whole genome shotgun (WGS) entry which is preliminary data.</text>
</comment>
<evidence type="ECO:0000313" key="7">
    <source>
        <dbReference type="Proteomes" id="UP001197114"/>
    </source>
</evidence>
<dbReference type="Gene3D" id="3.40.190.10">
    <property type="entry name" value="Periplasmic binding protein-like II"/>
    <property type="match status" value="2"/>
</dbReference>
<dbReference type="InterPro" id="IPR005119">
    <property type="entry name" value="LysR_subst-bd"/>
</dbReference>
<evidence type="ECO:0000256" key="2">
    <source>
        <dbReference type="ARBA" id="ARBA00023015"/>
    </source>
</evidence>
<keyword evidence="4" id="KW-0804">Transcription</keyword>
<dbReference type="RefSeq" id="WP_219692607.1">
    <property type="nucleotide sequence ID" value="NZ_WMBF01000733.1"/>
</dbReference>
<evidence type="ECO:0000256" key="3">
    <source>
        <dbReference type="ARBA" id="ARBA00023125"/>
    </source>
</evidence>
<feature type="domain" description="HTH lysR-type" evidence="5">
    <location>
        <begin position="2"/>
        <end position="59"/>
    </location>
</feature>
<dbReference type="PANTHER" id="PTHR30346">
    <property type="entry name" value="TRANSCRIPTIONAL DUAL REGULATOR HCAR-RELATED"/>
    <property type="match status" value="1"/>
</dbReference>
<dbReference type="PROSITE" id="PS50931">
    <property type="entry name" value="HTH_LYSR"/>
    <property type="match status" value="1"/>
</dbReference>
<dbReference type="InterPro" id="IPR011991">
    <property type="entry name" value="ArsR-like_HTH"/>
</dbReference>
<organism evidence="6 7">
    <name type="scientific">Streptomyces anatolicus</name>
    <dbReference type="NCBI Taxonomy" id="2675858"/>
    <lineage>
        <taxon>Bacteria</taxon>
        <taxon>Bacillati</taxon>
        <taxon>Actinomycetota</taxon>
        <taxon>Actinomycetes</taxon>
        <taxon>Kitasatosporales</taxon>
        <taxon>Streptomycetaceae</taxon>
        <taxon>Streptomyces</taxon>
    </lineage>
</organism>
<dbReference type="InterPro" id="IPR036390">
    <property type="entry name" value="WH_DNA-bd_sf"/>
</dbReference>
<accession>A0ABS6YXA6</accession>
<keyword evidence="2" id="KW-0805">Transcription regulation</keyword>
<dbReference type="CDD" id="cd00090">
    <property type="entry name" value="HTH_ARSR"/>
    <property type="match status" value="1"/>
</dbReference>
<dbReference type="Gene3D" id="1.10.10.10">
    <property type="entry name" value="Winged helix-like DNA-binding domain superfamily/Winged helix DNA-binding domain"/>
    <property type="match status" value="1"/>
</dbReference>
<comment type="similarity">
    <text evidence="1">Belongs to the LysR transcriptional regulatory family.</text>
</comment>
<name>A0ABS6YXA6_9ACTN</name>
<dbReference type="PANTHER" id="PTHR30346:SF29">
    <property type="entry name" value="LYSR SUBSTRATE-BINDING"/>
    <property type="match status" value="1"/>
</dbReference>
<dbReference type="CDD" id="cd08423">
    <property type="entry name" value="PBP2_LTTR_like_6"/>
    <property type="match status" value="1"/>
</dbReference>
<dbReference type="EMBL" id="WMBF01000733">
    <property type="protein sequence ID" value="MBW5426080.1"/>
    <property type="molecule type" value="Genomic_DNA"/>
</dbReference>
<keyword evidence="3" id="KW-0238">DNA-binding</keyword>
<protein>
    <submittedName>
        <fullName evidence="6">LysR family transcriptional regulator</fullName>
    </submittedName>
</protein>
<proteinExistence type="inferred from homology"/>
<dbReference type="Pfam" id="PF03466">
    <property type="entry name" value="LysR_substrate"/>
    <property type="match status" value="1"/>
</dbReference>
<reference evidence="6 7" key="1">
    <citation type="submission" date="2019-11" db="EMBL/GenBank/DDBJ databases">
        <authorList>
            <person name="Ay H."/>
        </authorList>
    </citation>
    <scope>NUCLEOTIDE SEQUENCE [LARGE SCALE GENOMIC DNA]</scope>
    <source>
        <strain evidence="6 7">BG9H</strain>
    </source>
</reference>
<dbReference type="SUPFAM" id="SSF46785">
    <property type="entry name" value="Winged helix' DNA-binding domain"/>
    <property type="match status" value="1"/>
</dbReference>
<evidence type="ECO:0000256" key="1">
    <source>
        <dbReference type="ARBA" id="ARBA00009437"/>
    </source>
</evidence>
<sequence>MLDMRRMQILRAVVTSGSVTAAARNLGYTPSAVSQQMAALEKEAGIALLERNGRGVRPTDAGRVLTEYATLIGRHAAEAETALAELRAGRKGRVSMRYFATAGAPLVAPALAALRHEQPGVQVELKLYEPDDPVTEVKARRADVALVVGPRDRAEEDGIRYVHLLDDRYRAVLPRGHRLAERAVLEMTDLAEEAWVAGETPGPCLDPVLDACAAAGFTPDFVVESGDYATAQGFVAAGLGITLIPELGLAAGHRPDVVVREVRGPEPVRAIHAAVRAGSPVQPALRGLLEALRVAAGSGGAPREETSP</sequence>
<gene>
    <name evidence="6" type="ORF">GKQ77_31740</name>
</gene>
<dbReference type="InterPro" id="IPR036388">
    <property type="entry name" value="WH-like_DNA-bd_sf"/>
</dbReference>
<keyword evidence="7" id="KW-1185">Reference proteome</keyword>
<dbReference type="Proteomes" id="UP001197114">
    <property type="component" value="Unassembled WGS sequence"/>
</dbReference>